<dbReference type="EMBL" id="VYQF01000001">
    <property type="protein sequence ID" value="KAA9040547.1"/>
    <property type="molecule type" value="Genomic_DNA"/>
</dbReference>
<evidence type="ECO:0000256" key="1">
    <source>
        <dbReference type="ARBA" id="ARBA00023015"/>
    </source>
</evidence>
<dbReference type="InterPro" id="IPR018060">
    <property type="entry name" value="HTH_AraC"/>
</dbReference>
<evidence type="ECO:0000256" key="2">
    <source>
        <dbReference type="ARBA" id="ARBA00023125"/>
    </source>
</evidence>
<dbReference type="SMART" id="SM00342">
    <property type="entry name" value="HTH_ARAC"/>
    <property type="match status" value="1"/>
</dbReference>
<keyword evidence="2" id="KW-0238">DNA-binding</keyword>
<dbReference type="InterPro" id="IPR011051">
    <property type="entry name" value="RmlC_Cupin_sf"/>
</dbReference>
<dbReference type="AlphaFoldDB" id="A0A5J5IKI3"/>
<keyword evidence="1" id="KW-0805">Transcription regulation</keyword>
<dbReference type="Gene3D" id="1.10.10.60">
    <property type="entry name" value="Homeodomain-like"/>
    <property type="match status" value="2"/>
</dbReference>
<dbReference type="SUPFAM" id="SSF46689">
    <property type="entry name" value="Homeodomain-like"/>
    <property type="match status" value="1"/>
</dbReference>
<evidence type="ECO:0000313" key="5">
    <source>
        <dbReference type="EMBL" id="KAA9040547.1"/>
    </source>
</evidence>
<name>A0A5J5IKI3_9BACT</name>
<dbReference type="GO" id="GO:0003700">
    <property type="term" value="F:DNA-binding transcription factor activity"/>
    <property type="evidence" value="ECO:0007669"/>
    <property type="project" value="InterPro"/>
</dbReference>
<keyword evidence="6" id="KW-1185">Reference proteome</keyword>
<dbReference type="Pfam" id="PF02311">
    <property type="entry name" value="AraC_binding"/>
    <property type="match status" value="1"/>
</dbReference>
<reference evidence="5 6" key="1">
    <citation type="submission" date="2019-09" db="EMBL/GenBank/DDBJ databases">
        <title>Draft genome sequence of Ginsengibacter sp. BR5-29.</title>
        <authorList>
            <person name="Im W.-T."/>
        </authorList>
    </citation>
    <scope>NUCLEOTIDE SEQUENCE [LARGE SCALE GENOMIC DNA]</scope>
    <source>
        <strain evidence="5 6">BR5-29</strain>
    </source>
</reference>
<dbReference type="PANTHER" id="PTHR43280:SF27">
    <property type="entry name" value="TRANSCRIPTIONAL REGULATOR MTLR"/>
    <property type="match status" value="1"/>
</dbReference>
<dbReference type="InterPro" id="IPR014710">
    <property type="entry name" value="RmlC-like_jellyroll"/>
</dbReference>
<sequence>MKPQLLKVSAEPACSFSVRQDRVPYVNNRWHYHPEIELIYFKEGRGTQFIGDSISLFNSGDVILVGANLPHYWSFDETYFNSPIEEPNVFVTHFCDYFWGKDFLTIPENLPIKNILETAKRGIQIMRPTRQFIGNLLEKMLISDGCNKIILILEALVNIAHSGNYKILSSIGFQYNVHQTGNDRINSIYEFSLANYKRKILMEEAAAIACMSPNSFCRYFKSKTRKTYSNFLIEIRVGIACKLLIGNNLSIKQICFESGFNNFASFHKYFKMITGKTPLNYQREFISKN</sequence>
<dbReference type="GO" id="GO:0043565">
    <property type="term" value="F:sequence-specific DNA binding"/>
    <property type="evidence" value="ECO:0007669"/>
    <property type="project" value="InterPro"/>
</dbReference>
<organism evidence="5 6">
    <name type="scientific">Ginsengibacter hankyongi</name>
    <dbReference type="NCBI Taxonomy" id="2607284"/>
    <lineage>
        <taxon>Bacteria</taxon>
        <taxon>Pseudomonadati</taxon>
        <taxon>Bacteroidota</taxon>
        <taxon>Chitinophagia</taxon>
        <taxon>Chitinophagales</taxon>
        <taxon>Chitinophagaceae</taxon>
        <taxon>Ginsengibacter</taxon>
    </lineage>
</organism>
<evidence type="ECO:0000256" key="3">
    <source>
        <dbReference type="ARBA" id="ARBA00023163"/>
    </source>
</evidence>
<dbReference type="InterPro" id="IPR018062">
    <property type="entry name" value="HTH_AraC-typ_CS"/>
</dbReference>
<dbReference type="RefSeq" id="WP_150412606.1">
    <property type="nucleotide sequence ID" value="NZ_VYQF01000001.1"/>
</dbReference>
<dbReference type="InterPro" id="IPR003313">
    <property type="entry name" value="AraC-bd"/>
</dbReference>
<dbReference type="Proteomes" id="UP000326903">
    <property type="component" value="Unassembled WGS sequence"/>
</dbReference>
<accession>A0A5J5IKI3</accession>
<feature type="domain" description="HTH araC/xylS-type" evidence="4">
    <location>
        <begin position="186"/>
        <end position="284"/>
    </location>
</feature>
<keyword evidence="3" id="KW-0804">Transcription</keyword>
<dbReference type="SUPFAM" id="SSF51182">
    <property type="entry name" value="RmlC-like cupins"/>
    <property type="match status" value="1"/>
</dbReference>
<protein>
    <submittedName>
        <fullName evidence="5">AraC family transcriptional regulator</fullName>
    </submittedName>
</protein>
<proteinExistence type="predicted"/>
<evidence type="ECO:0000259" key="4">
    <source>
        <dbReference type="PROSITE" id="PS01124"/>
    </source>
</evidence>
<evidence type="ECO:0000313" key="6">
    <source>
        <dbReference type="Proteomes" id="UP000326903"/>
    </source>
</evidence>
<dbReference type="Pfam" id="PF12833">
    <property type="entry name" value="HTH_18"/>
    <property type="match status" value="1"/>
</dbReference>
<comment type="caution">
    <text evidence="5">The sequence shown here is derived from an EMBL/GenBank/DDBJ whole genome shotgun (WGS) entry which is preliminary data.</text>
</comment>
<dbReference type="PANTHER" id="PTHR43280">
    <property type="entry name" value="ARAC-FAMILY TRANSCRIPTIONAL REGULATOR"/>
    <property type="match status" value="1"/>
</dbReference>
<dbReference type="PROSITE" id="PS00041">
    <property type="entry name" value="HTH_ARAC_FAMILY_1"/>
    <property type="match status" value="1"/>
</dbReference>
<dbReference type="Gene3D" id="2.60.120.10">
    <property type="entry name" value="Jelly Rolls"/>
    <property type="match status" value="1"/>
</dbReference>
<dbReference type="InterPro" id="IPR009057">
    <property type="entry name" value="Homeodomain-like_sf"/>
</dbReference>
<dbReference type="PROSITE" id="PS01124">
    <property type="entry name" value="HTH_ARAC_FAMILY_2"/>
    <property type="match status" value="1"/>
</dbReference>
<gene>
    <name evidence="5" type="ORF">FW778_00415</name>
</gene>